<feature type="compositionally biased region" description="Polar residues" evidence="1">
    <location>
        <begin position="103"/>
        <end position="113"/>
    </location>
</feature>
<organism evidence="2 3">
    <name type="scientific">Rhipicephalus sanguineus</name>
    <name type="common">Brown dog tick</name>
    <name type="synonym">Ixodes sanguineus</name>
    <dbReference type="NCBI Taxonomy" id="34632"/>
    <lineage>
        <taxon>Eukaryota</taxon>
        <taxon>Metazoa</taxon>
        <taxon>Ecdysozoa</taxon>
        <taxon>Arthropoda</taxon>
        <taxon>Chelicerata</taxon>
        <taxon>Arachnida</taxon>
        <taxon>Acari</taxon>
        <taxon>Parasitiformes</taxon>
        <taxon>Ixodida</taxon>
        <taxon>Ixodoidea</taxon>
        <taxon>Ixodidae</taxon>
        <taxon>Rhipicephalinae</taxon>
        <taxon>Rhipicephalus</taxon>
        <taxon>Rhipicephalus</taxon>
    </lineage>
</organism>
<feature type="region of interest" description="Disordered" evidence="1">
    <location>
        <begin position="1"/>
        <end position="126"/>
    </location>
</feature>
<gene>
    <name evidence="2" type="ORF">HPB52_004463</name>
</gene>
<reference evidence="2" key="1">
    <citation type="journal article" date="2020" name="Cell">
        <title>Large-Scale Comparative Analyses of Tick Genomes Elucidate Their Genetic Diversity and Vector Capacities.</title>
        <authorList>
            <consortium name="Tick Genome and Microbiome Consortium (TIGMIC)"/>
            <person name="Jia N."/>
            <person name="Wang J."/>
            <person name="Shi W."/>
            <person name="Du L."/>
            <person name="Sun Y."/>
            <person name="Zhan W."/>
            <person name="Jiang J.F."/>
            <person name="Wang Q."/>
            <person name="Zhang B."/>
            <person name="Ji P."/>
            <person name="Bell-Sakyi L."/>
            <person name="Cui X.M."/>
            <person name="Yuan T.T."/>
            <person name="Jiang B.G."/>
            <person name="Yang W.F."/>
            <person name="Lam T.T."/>
            <person name="Chang Q.C."/>
            <person name="Ding S.J."/>
            <person name="Wang X.J."/>
            <person name="Zhu J.G."/>
            <person name="Ruan X.D."/>
            <person name="Zhao L."/>
            <person name="Wei J.T."/>
            <person name="Ye R.Z."/>
            <person name="Que T.C."/>
            <person name="Du C.H."/>
            <person name="Zhou Y.H."/>
            <person name="Cheng J.X."/>
            <person name="Dai P.F."/>
            <person name="Guo W.B."/>
            <person name="Han X.H."/>
            <person name="Huang E.J."/>
            <person name="Li L.F."/>
            <person name="Wei W."/>
            <person name="Gao Y.C."/>
            <person name="Liu J.Z."/>
            <person name="Shao H.Z."/>
            <person name="Wang X."/>
            <person name="Wang C.C."/>
            <person name="Yang T.C."/>
            <person name="Huo Q.B."/>
            <person name="Li W."/>
            <person name="Chen H.Y."/>
            <person name="Chen S.E."/>
            <person name="Zhou L.G."/>
            <person name="Ni X.B."/>
            <person name="Tian J.H."/>
            <person name="Sheng Y."/>
            <person name="Liu T."/>
            <person name="Pan Y.S."/>
            <person name="Xia L.Y."/>
            <person name="Li J."/>
            <person name="Zhao F."/>
            <person name="Cao W.C."/>
        </authorList>
    </citation>
    <scope>NUCLEOTIDE SEQUENCE</scope>
    <source>
        <strain evidence="2">Rsan-2018</strain>
    </source>
</reference>
<comment type="caution">
    <text evidence="2">The sequence shown here is derived from an EMBL/GenBank/DDBJ whole genome shotgun (WGS) entry which is preliminary data.</text>
</comment>
<evidence type="ECO:0000256" key="1">
    <source>
        <dbReference type="SAM" id="MobiDB-lite"/>
    </source>
</evidence>
<accession>A0A9D4PES1</accession>
<name>A0A9D4PES1_RHISA</name>
<proteinExistence type="predicted"/>
<reference evidence="2" key="2">
    <citation type="submission" date="2021-09" db="EMBL/GenBank/DDBJ databases">
        <authorList>
            <person name="Jia N."/>
            <person name="Wang J."/>
            <person name="Shi W."/>
            <person name="Du L."/>
            <person name="Sun Y."/>
            <person name="Zhan W."/>
            <person name="Jiang J."/>
            <person name="Wang Q."/>
            <person name="Zhang B."/>
            <person name="Ji P."/>
            <person name="Sakyi L.B."/>
            <person name="Cui X."/>
            <person name="Yuan T."/>
            <person name="Jiang B."/>
            <person name="Yang W."/>
            <person name="Lam T.T.-Y."/>
            <person name="Chang Q."/>
            <person name="Ding S."/>
            <person name="Wang X."/>
            <person name="Zhu J."/>
            <person name="Ruan X."/>
            <person name="Zhao L."/>
            <person name="Wei J."/>
            <person name="Que T."/>
            <person name="Du C."/>
            <person name="Cheng J."/>
            <person name="Dai P."/>
            <person name="Han X."/>
            <person name="Huang E."/>
            <person name="Gao Y."/>
            <person name="Liu J."/>
            <person name="Shao H."/>
            <person name="Ye R."/>
            <person name="Li L."/>
            <person name="Wei W."/>
            <person name="Wang X."/>
            <person name="Wang C."/>
            <person name="Huo Q."/>
            <person name="Li W."/>
            <person name="Guo W."/>
            <person name="Chen H."/>
            <person name="Chen S."/>
            <person name="Zhou L."/>
            <person name="Zhou L."/>
            <person name="Ni X."/>
            <person name="Tian J."/>
            <person name="Zhou Y."/>
            <person name="Sheng Y."/>
            <person name="Liu T."/>
            <person name="Pan Y."/>
            <person name="Xia L."/>
            <person name="Li J."/>
            <person name="Zhao F."/>
            <person name="Cao W."/>
        </authorList>
    </citation>
    <scope>NUCLEOTIDE SEQUENCE</scope>
    <source>
        <strain evidence="2">Rsan-2018</strain>
        <tissue evidence="2">Larvae</tissue>
    </source>
</reference>
<keyword evidence="3" id="KW-1185">Reference proteome</keyword>
<evidence type="ECO:0000313" key="3">
    <source>
        <dbReference type="Proteomes" id="UP000821837"/>
    </source>
</evidence>
<dbReference type="Proteomes" id="UP000821837">
    <property type="component" value="Chromosome 8"/>
</dbReference>
<evidence type="ECO:0000313" key="2">
    <source>
        <dbReference type="EMBL" id="KAH7939018.1"/>
    </source>
</evidence>
<feature type="compositionally biased region" description="Basic and acidic residues" evidence="1">
    <location>
        <begin position="116"/>
        <end position="126"/>
    </location>
</feature>
<dbReference type="AlphaFoldDB" id="A0A9D4PES1"/>
<sequence length="126" mass="12870">MAVVGHSPNLTPTGIPANTLVQPILLDGQEPGRNMGSVAGEADGNKSAGDAGPASGGASGSQGMARCSVQHVRQELAMADVAKQQHTDKVISPKQKGAGYANTEKSPQKQTSADVPEDHGVEKMVE</sequence>
<protein>
    <submittedName>
        <fullName evidence="2">Uncharacterized protein</fullName>
    </submittedName>
</protein>
<dbReference type="EMBL" id="JABSTV010001254">
    <property type="protein sequence ID" value="KAH7939018.1"/>
    <property type="molecule type" value="Genomic_DNA"/>
</dbReference>